<name>A0ABW1YGT0_9DEIO</name>
<dbReference type="SUPFAM" id="SSF52540">
    <property type="entry name" value="P-loop containing nucleoside triphosphate hydrolases"/>
    <property type="match status" value="1"/>
</dbReference>
<sequence>MSRVIFMCGPAGSGKSTYAKGLEAQGMTRLSTDVAAWERGIKTMPLLPEIRAEIQAELQTRLLTLVREGRDVVLDFSFHSRQMRDEWRALLAPHGIVPETIYLATPRETVLERVRARQGGHSDDFRLTEELAARYFDGFEVPAAEEGPLQVIHNGEGI</sequence>
<keyword evidence="2" id="KW-1185">Reference proteome</keyword>
<accession>A0ABW1YGT0</accession>
<dbReference type="Gene3D" id="3.40.50.300">
    <property type="entry name" value="P-loop containing nucleotide triphosphate hydrolases"/>
    <property type="match status" value="1"/>
</dbReference>
<reference evidence="2" key="1">
    <citation type="journal article" date="2019" name="Int. J. Syst. Evol. Microbiol.">
        <title>The Global Catalogue of Microorganisms (GCM) 10K type strain sequencing project: providing services to taxonomists for standard genome sequencing and annotation.</title>
        <authorList>
            <consortium name="The Broad Institute Genomics Platform"/>
            <consortium name="The Broad Institute Genome Sequencing Center for Infectious Disease"/>
            <person name="Wu L."/>
            <person name="Ma J."/>
        </authorList>
    </citation>
    <scope>NUCLEOTIDE SEQUENCE [LARGE SCALE GENOMIC DNA]</scope>
    <source>
        <strain evidence="2">CGMCC 1.15772</strain>
    </source>
</reference>
<organism evidence="1 2">
    <name type="scientific">Deinococcus lacus</name>
    <dbReference type="NCBI Taxonomy" id="392561"/>
    <lineage>
        <taxon>Bacteria</taxon>
        <taxon>Thermotogati</taxon>
        <taxon>Deinococcota</taxon>
        <taxon>Deinococci</taxon>
        <taxon>Deinococcales</taxon>
        <taxon>Deinococcaceae</taxon>
        <taxon>Deinococcus</taxon>
    </lineage>
</organism>
<dbReference type="Proteomes" id="UP001596297">
    <property type="component" value="Unassembled WGS sequence"/>
</dbReference>
<protein>
    <submittedName>
        <fullName evidence="1">AAA family ATPase</fullName>
    </submittedName>
</protein>
<dbReference type="EMBL" id="JBHSWD010000002">
    <property type="protein sequence ID" value="MFC6592752.1"/>
    <property type="molecule type" value="Genomic_DNA"/>
</dbReference>
<comment type="caution">
    <text evidence="1">The sequence shown here is derived from an EMBL/GenBank/DDBJ whole genome shotgun (WGS) entry which is preliminary data.</text>
</comment>
<dbReference type="Pfam" id="PF13671">
    <property type="entry name" value="AAA_33"/>
    <property type="match status" value="1"/>
</dbReference>
<dbReference type="RefSeq" id="WP_380083874.1">
    <property type="nucleotide sequence ID" value="NZ_JBHSWD010000002.1"/>
</dbReference>
<evidence type="ECO:0000313" key="1">
    <source>
        <dbReference type="EMBL" id="MFC6592752.1"/>
    </source>
</evidence>
<evidence type="ECO:0000313" key="2">
    <source>
        <dbReference type="Proteomes" id="UP001596297"/>
    </source>
</evidence>
<proteinExistence type="predicted"/>
<dbReference type="InterPro" id="IPR027417">
    <property type="entry name" value="P-loop_NTPase"/>
</dbReference>
<gene>
    <name evidence="1" type="ORF">ACFP81_12610</name>
</gene>